<dbReference type="InterPro" id="IPR016136">
    <property type="entry name" value="DNA_helicase_N/primase_C"/>
</dbReference>
<dbReference type="InterPro" id="IPR007692">
    <property type="entry name" value="DNA_helicase_DnaB"/>
</dbReference>
<evidence type="ECO:0000256" key="12">
    <source>
        <dbReference type="RuleBase" id="RU362085"/>
    </source>
</evidence>
<dbReference type="PANTHER" id="PTHR30153:SF2">
    <property type="entry name" value="REPLICATIVE DNA HELICASE"/>
    <property type="match status" value="1"/>
</dbReference>
<dbReference type="GO" id="GO:0016887">
    <property type="term" value="F:ATP hydrolysis activity"/>
    <property type="evidence" value="ECO:0007669"/>
    <property type="project" value="RHEA"/>
</dbReference>
<evidence type="ECO:0000313" key="14">
    <source>
        <dbReference type="EMBL" id="RDU70993.1"/>
    </source>
</evidence>
<dbReference type="InterPro" id="IPR027417">
    <property type="entry name" value="P-loop_NTPase"/>
</dbReference>
<dbReference type="EC" id="5.6.2.3" evidence="11 12"/>
<keyword evidence="6 12" id="KW-0347">Helicase</keyword>
<dbReference type="GO" id="GO:1990077">
    <property type="term" value="C:primosome complex"/>
    <property type="evidence" value="ECO:0007669"/>
    <property type="project" value="UniProtKB-UniRule"/>
</dbReference>
<evidence type="ECO:0000256" key="4">
    <source>
        <dbReference type="ARBA" id="ARBA00022741"/>
    </source>
</evidence>
<accession>A0A3D8J0U8</accession>
<evidence type="ECO:0000256" key="11">
    <source>
        <dbReference type="NCBIfam" id="TIGR00665"/>
    </source>
</evidence>
<evidence type="ECO:0000259" key="13">
    <source>
        <dbReference type="PROSITE" id="PS51199"/>
    </source>
</evidence>
<dbReference type="OrthoDB" id="9773982at2"/>
<dbReference type="GO" id="GO:0043139">
    <property type="term" value="F:5'-3' DNA helicase activity"/>
    <property type="evidence" value="ECO:0007669"/>
    <property type="project" value="UniProtKB-EC"/>
</dbReference>
<dbReference type="NCBIfam" id="TIGR00665">
    <property type="entry name" value="DnaB"/>
    <property type="match status" value="1"/>
</dbReference>
<keyword evidence="5 12" id="KW-0378">Hydrolase</keyword>
<dbReference type="NCBIfam" id="NF006306">
    <property type="entry name" value="PRK08506.1"/>
    <property type="match status" value="1"/>
</dbReference>
<dbReference type="RefSeq" id="WP_115569482.1">
    <property type="nucleotide sequence ID" value="NZ_NXLV01000005.1"/>
</dbReference>
<evidence type="ECO:0000256" key="1">
    <source>
        <dbReference type="ARBA" id="ARBA00008428"/>
    </source>
</evidence>
<evidence type="ECO:0000256" key="10">
    <source>
        <dbReference type="ARBA" id="ARBA00048954"/>
    </source>
</evidence>
<comment type="caution">
    <text evidence="14">The sequence shown here is derived from an EMBL/GenBank/DDBJ whole genome shotgun (WGS) entry which is preliminary data.</text>
</comment>
<dbReference type="GO" id="GO:0005829">
    <property type="term" value="C:cytosol"/>
    <property type="evidence" value="ECO:0007669"/>
    <property type="project" value="TreeGrafter"/>
</dbReference>
<dbReference type="InterPro" id="IPR007693">
    <property type="entry name" value="DNA_helicase_DnaB-like_N"/>
</dbReference>
<dbReference type="Proteomes" id="UP000257045">
    <property type="component" value="Unassembled WGS sequence"/>
</dbReference>
<evidence type="ECO:0000256" key="5">
    <source>
        <dbReference type="ARBA" id="ARBA00022801"/>
    </source>
</evidence>
<dbReference type="SUPFAM" id="SSF48024">
    <property type="entry name" value="N-terminal domain of DnaB helicase"/>
    <property type="match status" value="1"/>
</dbReference>
<organism evidence="14 15">
    <name type="scientific">Helicobacter brantae</name>
    <dbReference type="NCBI Taxonomy" id="375927"/>
    <lineage>
        <taxon>Bacteria</taxon>
        <taxon>Pseudomonadati</taxon>
        <taxon>Campylobacterota</taxon>
        <taxon>Epsilonproteobacteria</taxon>
        <taxon>Campylobacterales</taxon>
        <taxon>Helicobacteraceae</taxon>
        <taxon>Helicobacter</taxon>
    </lineage>
</organism>
<dbReference type="Gene3D" id="3.40.50.300">
    <property type="entry name" value="P-loop containing nucleotide triphosphate hydrolases"/>
    <property type="match status" value="1"/>
</dbReference>
<feature type="domain" description="SF4 helicase" evidence="13">
    <location>
        <begin position="168"/>
        <end position="457"/>
    </location>
</feature>
<protein>
    <recommendedName>
        <fullName evidence="11 12">Replicative DNA helicase</fullName>
        <ecNumber evidence="11 12">5.6.2.3</ecNumber>
    </recommendedName>
</protein>
<keyword evidence="4 12" id="KW-0547">Nucleotide-binding</keyword>
<dbReference type="Pfam" id="PF00772">
    <property type="entry name" value="DnaB"/>
    <property type="match status" value="1"/>
</dbReference>
<gene>
    <name evidence="14" type="ORF">CQA58_04225</name>
</gene>
<keyword evidence="3 12" id="KW-0235">DNA replication</keyword>
<dbReference type="InterPro" id="IPR007694">
    <property type="entry name" value="DNA_helicase_DnaB-like_C"/>
</dbReference>
<keyword evidence="7 12" id="KW-0067">ATP-binding</keyword>
<keyword evidence="8 12" id="KW-0238">DNA-binding</keyword>
<dbReference type="CDD" id="cd00984">
    <property type="entry name" value="DnaB_C"/>
    <property type="match status" value="1"/>
</dbReference>
<comment type="catalytic activity">
    <reaction evidence="10 12">
        <text>ATP + H2O = ADP + phosphate + H(+)</text>
        <dbReference type="Rhea" id="RHEA:13065"/>
        <dbReference type="ChEBI" id="CHEBI:15377"/>
        <dbReference type="ChEBI" id="CHEBI:15378"/>
        <dbReference type="ChEBI" id="CHEBI:30616"/>
        <dbReference type="ChEBI" id="CHEBI:43474"/>
        <dbReference type="ChEBI" id="CHEBI:456216"/>
        <dbReference type="EC" id="5.6.2.3"/>
    </reaction>
</comment>
<evidence type="ECO:0000256" key="6">
    <source>
        <dbReference type="ARBA" id="ARBA00022806"/>
    </source>
</evidence>
<dbReference type="GO" id="GO:0005524">
    <property type="term" value="F:ATP binding"/>
    <property type="evidence" value="ECO:0007669"/>
    <property type="project" value="UniProtKB-UniRule"/>
</dbReference>
<comment type="function">
    <text evidence="12">The main replicative DNA helicase, it participates in initiation and elongation during chromosome replication. Travels ahead of the DNA replisome, separating dsDNA into templates for DNA synthesis. A processive ATP-dependent 5'-3' DNA helicase it has DNA-dependent ATPase activity.</text>
</comment>
<evidence type="ECO:0000256" key="8">
    <source>
        <dbReference type="ARBA" id="ARBA00023125"/>
    </source>
</evidence>
<evidence type="ECO:0000256" key="9">
    <source>
        <dbReference type="ARBA" id="ARBA00023235"/>
    </source>
</evidence>
<dbReference type="SUPFAM" id="SSF52540">
    <property type="entry name" value="P-loop containing nucleoside triphosphate hydrolases"/>
    <property type="match status" value="1"/>
</dbReference>
<comment type="similarity">
    <text evidence="1 12">Belongs to the helicase family. DnaB subfamily.</text>
</comment>
<keyword evidence="9" id="KW-0413">Isomerase</keyword>
<dbReference type="GO" id="GO:0003677">
    <property type="term" value="F:DNA binding"/>
    <property type="evidence" value="ECO:0007669"/>
    <property type="project" value="UniProtKB-UniRule"/>
</dbReference>
<name>A0A3D8J0U8_9HELI</name>
<evidence type="ECO:0000256" key="7">
    <source>
        <dbReference type="ARBA" id="ARBA00022840"/>
    </source>
</evidence>
<dbReference type="GO" id="GO:0006269">
    <property type="term" value="P:DNA replication, synthesis of primer"/>
    <property type="evidence" value="ECO:0007669"/>
    <property type="project" value="UniProtKB-UniRule"/>
</dbReference>
<proteinExistence type="inferred from homology"/>
<dbReference type="PANTHER" id="PTHR30153">
    <property type="entry name" value="REPLICATIVE DNA HELICASE DNAB"/>
    <property type="match status" value="1"/>
</dbReference>
<keyword evidence="15" id="KW-1185">Reference proteome</keyword>
<dbReference type="InterPro" id="IPR036185">
    <property type="entry name" value="DNA_heli_DnaB-like_N_sf"/>
</dbReference>
<reference evidence="14 15" key="1">
    <citation type="submission" date="2018-04" db="EMBL/GenBank/DDBJ databases">
        <title>Novel Campyloabacter and Helicobacter Species and Strains.</title>
        <authorList>
            <person name="Mannion A.J."/>
            <person name="Shen Z."/>
            <person name="Fox J.G."/>
        </authorList>
    </citation>
    <scope>NUCLEOTIDE SEQUENCE [LARGE SCALE GENOMIC DNA]</scope>
    <source>
        <strain evidence="14 15">MIT 04-9366</strain>
    </source>
</reference>
<evidence type="ECO:0000256" key="3">
    <source>
        <dbReference type="ARBA" id="ARBA00022705"/>
    </source>
</evidence>
<keyword evidence="2 12" id="KW-0639">Primosome</keyword>
<dbReference type="Gene3D" id="1.10.860.10">
    <property type="entry name" value="DNAb Helicase, Chain A"/>
    <property type="match status" value="1"/>
</dbReference>
<dbReference type="PROSITE" id="PS51199">
    <property type="entry name" value="SF4_HELICASE"/>
    <property type="match status" value="1"/>
</dbReference>
<sequence>MEGLGLQNIERTILATLFFEPNLFDDVASVLSEGDFSDPFHQLLFKTIRTQIEQSKPATPDFIKPLIASDRRYDESELLSIIALSPVADVTHYANQVKNYAIKRQLLSLATKITKSISDDQKEAEDVLAEIEREIFDISLSGESKDFRDSPSVIQSTLEMINELKAKGNNILTGLNTGFAELNRITTGFNAGELIIIGARPSMGKTTFVLNMVQKFLSTGKGVAFFSLEMQAEHLMLRMLSSATSIPLQDLRIGNLSDEKWEDLSASANFMAKQQLFIDDNSHLTITQLKSKMRKLKLKYPEVSALVVDYLQLMSGSKGGGGEGKRQEEISEISRGLKILAREMQIPVIALSQLNRGLENREDKRPQLSDLRESGAIEQDADVILFLYRDDVYRKKEEKAKEEKAKKEGNKYTSQYEEKNIEKAEIIVAKNRNGETKTVKIQFNKACIRFEESSEQEEEALKTRLENSRVEEVSFARSPEVVEMPKV</sequence>
<evidence type="ECO:0000313" key="15">
    <source>
        <dbReference type="Proteomes" id="UP000257045"/>
    </source>
</evidence>
<evidence type="ECO:0000256" key="2">
    <source>
        <dbReference type="ARBA" id="ARBA00022515"/>
    </source>
</evidence>
<dbReference type="EMBL" id="NXLV01000005">
    <property type="protein sequence ID" value="RDU70993.1"/>
    <property type="molecule type" value="Genomic_DNA"/>
</dbReference>
<dbReference type="AlphaFoldDB" id="A0A3D8J0U8"/>
<dbReference type="Pfam" id="PF03796">
    <property type="entry name" value="DnaB_C"/>
    <property type="match status" value="1"/>
</dbReference>